<organism evidence="2">
    <name type="scientific">Arundo donax</name>
    <name type="common">Giant reed</name>
    <name type="synonym">Donax arundinaceus</name>
    <dbReference type="NCBI Taxonomy" id="35708"/>
    <lineage>
        <taxon>Eukaryota</taxon>
        <taxon>Viridiplantae</taxon>
        <taxon>Streptophyta</taxon>
        <taxon>Embryophyta</taxon>
        <taxon>Tracheophyta</taxon>
        <taxon>Spermatophyta</taxon>
        <taxon>Magnoliopsida</taxon>
        <taxon>Liliopsida</taxon>
        <taxon>Poales</taxon>
        <taxon>Poaceae</taxon>
        <taxon>PACMAD clade</taxon>
        <taxon>Arundinoideae</taxon>
        <taxon>Arundineae</taxon>
        <taxon>Arundo</taxon>
    </lineage>
</organism>
<evidence type="ECO:0000256" key="1">
    <source>
        <dbReference type="SAM" id="MobiDB-lite"/>
    </source>
</evidence>
<accession>A0A0A9BHR5</accession>
<feature type="region of interest" description="Disordered" evidence="1">
    <location>
        <begin position="1"/>
        <end position="21"/>
    </location>
</feature>
<sequence>MTDECISLPSSVESTELKIEA</sequence>
<evidence type="ECO:0000313" key="2">
    <source>
        <dbReference type="EMBL" id="JAD62906.1"/>
    </source>
</evidence>
<dbReference type="AlphaFoldDB" id="A0A0A9BHR5"/>
<dbReference type="EMBL" id="GBRH01234989">
    <property type="protein sequence ID" value="JAD62906.1"/>
    <property type="molecule type" value="Transcribed_RNA"/>
</dbReference>
<reference evidence="2" key="2">
    <citation type="journal article" date="2015" name="Data Brief">
        <title>Shoot transcriptome of the giant reed, Arundo donax.</title>
        <authorList>
            <person name="Barrero R.A."/>
            <person name="Guerrero F.D."/>
            <person name="Moolhuijzen P."/>
            <person name="Goolsby J.A."/>
            <person name="Tidwell J."/>
            <person name="Bellgard S.E."/>
            <person name="Bellgard M.I."/>
        </authorList>
    </citation>
    <scope>NUCLEOTIDE SEQUENCE</scope>
    <source>
        <tissue evidence="2">Shoot tissue taken approximately 20 cm above the soil surface</tissue>
    </source>
</reference>
<protein>
    <submittedName>
        <fullName evidence="2">Uncharacterized protein</fullName>
    </submittedName>
</protein>
<reference evidence="2" key="1">
    <citation type="submission" date="2014-09" db="EMBL/GenBank/DDBJ databases">
        <authorList>
            <person name="Magalhaes I.L.F."/>
            <person name="Oliveira U."/>
            <person name="Santos F.R."/>
            <person name="Vidigal T.H.D.A."/>
            <person name="Brescovit A.D."/>
            <person name="Santos A.J."/>
        </authorList>
    </citation>
    <scope>NUCLEOTIDE SEQUENCE</scope>
    <source>
        <tissue evidence="2">Shoot tissue taken approximately 20 cm above the soil surface</tissue>
    </source>
</reference>
<name>A0A0A9BHR5_ARUDO</name>
<proteinExistence type="predicted"/>